<dbReference type="GO" id="GO:0005829">
    <property type="term" value="C:cytosol"/>
    <property type="evidence" value="ECO:0007669"/>
    <property type="project" value="TreeGrafter"/>
</dbReference>
<sequence length="211" mass="22965">MLMNKEMFLKALELLSDRIIDSKELLNDLDTQIGDSDHGSNMTRGFTEAKKKIDMVKDKDFSTILKTIAMTLISTVGGASGPLYGTAFLKASMSVKDREVLVGEDFIKIHENVISGIKQRGHAERGHKTMLDAIIPAYEAFKESIEAGEDLKIASQKATDAAKEGMEYTKGIKAIKGRASFLGDRSIGHVDPGATSSFIIINAINDVIKEG</sequence>
<evidence type="ECO:0000256" key="8">
    <source>
        <dbReference type="ARBA" id="ARBA00055771"/>
    </source>
</evidence>
<dbReference type="InterPro" id="IPR050861">
    <property type="entry name" value="Dihydroxyacetone_Kinase"/>
</dbReference>
<dbReference type="SUPFAM" id="SSF101473">
    <property type="entry name" value="DhaL-like"/>
    <property type="match status" value="1"/>
</dbReference>
<gene>
    <name evidence="10" type="primary">dhaL</name>
    <name evidence="10" type="ORF">CCE28_03410</name>
</gene>
<dbReference type="PANTHER" id="PTHR28629">
    <property type="entry name" value="TRIOKINASE/FMN CYCLASE"/>
    <property type="match status" value="1"/>
</dbReference>
<dbReference type="PANTHER" id="PTHR28629:SF4">
    <property type="entry name" value="TRIOKINASE_FMN CYCLASE"/>
    <property type="match status" value="1"/>
</dbReference>
<keyword evidence="6" id="KW-0319">Glycerol metabolism</keyword>
<proteinExistence type="predicted"/>
<reference evidence="10 11" key="1">
    <citation type="submission" date="2017-06" db="EMBL/GenBank/DDBJ databases">
        <title>Draft genome sequence of anaerobic fermentative bacterium Anaeromicrobium sediminis DY2726D isolated from West Pacific Ocean sediments.</title>
        <authorList>
            <person name="Zeng X."/>
        </authorList>
    </citation>
    <scope>NUCLEOTIDE SEQUENCE [LARGE SCALE GENOMIC DNA]</scope>
    <source>
        <strain evidence="10 11">DY2726D</strain>
    </source>
</reference>
<dbReference type="OrthoDB" id="9800291at2"/>
<evidence type="ECO:0000256" key="5">
    <source>
        <dbReference type="ARBA" id="ARBA00022777"/>
    </source>
</evidence>
<evidence type="ECO:0000313" key="10">
    <source>
        <dbReference type="EMBL" id="PAB60832.1"/>
    </source>
</evidence>
<dbReference type="InterPro" id="IPR004007">
    <property type="entry name" value="DhaL_dom"/>
</dbReference>
<dbReference type="Pfam" id="PF02734">
    <property type="entry name" value="Dak2"/>
    <property type="match status" value="1"/>
</dbReference>
<dbReference type="NCBIfam" id="TIGR02365">
    <property type="entry name" value="dha_L_ycgS"/>
    <property type="match status" value="1"/>
</dbReference>
<dbReference type="InterPro" id="IPR036117">
    <property type="entry name" value="DhaL_dom_sf"/>
</dbReference>
<evidence type="ECO:0000313" key="11">
    <source>
        <dbReference type="Proteomes" id="UP000216024"/>
    </source>
</evidence>
<dbReference type="GO" id="GO:0004371">
    <property type="term" value="F:glycerone kinase activity"/>
    <property type="evidence" value="ECO:0007669"/>
    <property type="project" value="InterPro"/>
</dbReference>
<dbReference type="SMART" id="SM01120">
    <property type="entry name" value="Dak2"/>
    <property type="match status" value="1"/>
</dbReference>
<dbReference type="InterPro" id="IPR012737">
    <property type="entry name" value="DhaK_L_YcgS"/>
</dbReference>
<evidence type="ECO:0000256" key="3">
    <source>
        <dbReference type="ARBA" id="ARBA00012095"/>
    </source>
</evidence>
<name>A0A267MN46_9FIRM</name>
<evidence type="ECO:0000256" key="1">
    <source>
        <dbReference type="ARBA" id="ARBA00001113"/>
    </source>
</evidence>
<evidence type="ECO:0000256" key="2">
    <source>
        <dbReference type="ARBA" id="ARBA00004745"/>
    </source>
</evidence>
<protein>
    <recommendedName>
        <fullName evidence="3">phosphoenolpyruvate--glycerone phosphotransferase</fullName>
        <ecNumber evidence="3">2.7.1.121</ecNumber>
    </recommendedName>
</protein>
<dbReference type="AlphaFoldDB" id="A0A267MN46"/>
<comment type="pathway">
    <text evidence="2">Polyol metabolism; glycerol degradation.</text>
</comment>
<keyword evidence="11" id="KW-1185">Reference proteome</keyword>
<keyword evidence="4" id="KW-0808">Transferase</keyword>
<dbReference type="EC" id="2.7.1.121" evidence="3"/>
<dbReference type="GO" id="GO:0019563">
    <property type="term" value="P:glycerol catabolic process"/>
    <property type="evidence" value="ECO:0007669"/>
    <property type="project" value="TreeGrafter"/>
</dbReference>
<accession>A0A267MN46</accession>
<dbReference type="PROSITE" id="PS51480">
    <property type="entry name" value="DHAL"/>
    <property type="match status" value="1"/>
</dbReference>
<evidence type="ECO:0000259" key="9">
    <source>
        <dbReference type="PROSITE" id="PS51480"/>
    </source>
</evidence>
<dbReference type="Gene3D" id="1.25.40.340">
    <property type="match status" value="1"/>
</dbReference>
<comment type="subunit">
    <text evidence="7">Homodimer. The dihydroxyacetone kinase complex is composed of a homodimer of DhaM, a homodimer of DhaK and the subunit DhaL.</text>
</comment>
<comment type="catalytic activity">
    <reaction evidence="1">
        <text>dihydroxyacetone + phosphoenolpyruvate = dihydroxyacetone phosphate + pyruvate</text>
        <dbReference type="Rhea" id="RHEA:18381"/>
        <dbReference type="ChEBI" id="CHEBI:15361"/>
        <dbReference type="ChEBI" id="CHEBI:16016"/>
        <dbReference type="ChEBI" id="CHEBI:57642"/>
        <dbReference type="ChEBI" id="CHEBI:58702"/>
        <dbReference type="EC" id="2.7.1.121"/>
    </reaction>
</comment>
<evidence type="ECO:0000256" key="6">
    <source>
        <dbReference type="ARBA" id="ARBA00022798"/>
    </source>
</evidence>
<organism evidence="10 11">
    <name type="scientific">Anaeromicrobium sediminis</name>
    <dbReference type="NCBI Taxonomy" id="1478221"/>
    <lineage>
        <taxon>Bacteria</taxon>
        <taxon>Bacillati</taxon>
        <taxon>Bacillota</taxon>
        <taxon>Clostridia</taxon>
        <taxon>Peptostreptococcales</taxon>
        <taxon>Thermotaleaceae</taxon>
        <taxon>Anaeromicrobium</taxon>
    </lineage>
</organism>
<feature type="domain" description="DhaL" evidence="9">
    <location>
        <begin position="6"/>
        <end position="206"/>
    </location>
</feature>
<dbReference type="FunFam" id="1.25.40.340:FF:000002">
    <property type="entry name" value="Dihydroxyacetone kinase, L subunit"/>
    <property type="match status" value="1"/>
</dbReference>
<evidence type="ECO:0000256" key="4">
    <source>
        <dbReference type="ARBA" id="ARBA00022679"/>
    </source>
</evidence>
<dbReference type="GO" id="GO:0047324">
    <property type="term" value="F:phosphoenolpyruvate-glycerone phosphotransferase activity"/>
    <property type="evidence" value="ECO:0007669"/>
    <property type="project" value="UniProtKB-EC"/>
</dbReference>
<dbReference type="Proteomes" id="UP000216024">
    <property type="component" value="Unassembled WGS sequence"/>
</dbReference>
<comment type="function">
    <text evidence="8">ADP-binding subunit of the dihydroxyacetone kinase, which is responsible for the phosphoenolpyruvate (PEP)-dependent phosphorylation of dihydroxyacetone. DhaL-ADP is converted to DhaL-ATP via a phosphoryl group transfer from DhaM and transmits it to dihydroxyacetone binds to DhaK.</text>
</comment>
<comment type="caution">
    <text evidence="10">The sequence shown here is derived from an EMBL/GenBank/DDBJ whole genome shotgun (WGS) entry which is preliminary data.</text>
</comment>
<dbReference type="EMBL" id="NIBG01000002">
    <property type="protein sequence ID" value="PAB60832.1"/>
    <property type="molecule type" value="Genomic_DNA"/>
</dbReference>
<keyword evidence="5 10" id="KW-0418">Kinase</keyword>
<evidence type="ECO:0000256" key="7">
    <source>
        <dbReference type="ARBA" id="ARBA00046577"/>
    </source>
</evidence>